<dbReference type="InterPro" id="IPR036942">
    <property type="entry name" value="Beta-barrel_TonB_sf"/>
</dbReference>
<evidence type="ECO:0000313" key="4">
    <source>
        <dbReference type="EMBL" id="SUZ69696.1"/>
    </source>
</evidence>
<proteinExistence type="predicted"/>
<evidence type="ECO:0008006" key="5">
    <source>
        <dbReference type="Google" id="ProtNLM"/>
    </source>
</evidence>
<dbReference type="Gene3D" id="2.40.170.20">
    <property type="entry name" value="TonB-dependent receptor, beta-barrel domain"/>
    <property type="match status" value="1"/>
</dbReference>
<name>A0A381PRP5_9ZZZZ</name>
<keyword evidence="3" id="KW-0998">Cell outer membrane</keyword>
<comment type="subcellular location">
    <subcellularLocation>
        <location evidence="1">Cell outer membrane</location>
    </subcellularLocation>
</comment>
<evidence type="ECO:0000256" key="1">
    <source>
        <dbReference type="ARBA" id="ARBA00004442"/>
    </source>
</evidence>
<dbReference type="EMBL" id="UINC01001070">
    <property type="protein sequence ID" value="SUZ69696.1"/>
    <property type="molecule type" value="Genomic_DNA"/>
</dbReference>
<dbReference type="GO" id="GO:0009279">
    <property type="term" value="C:cell outer membrane"/>
    <property type="evidence" value="ECO:0007669"/>
    <property type="project" value="UniProtKB-SubCell"/>
</dbReference>
<dbReference type="SUPFAM" id="SSF56935">
    <property type="entry name" value="Porins"/>
    <property type="match status" value="1"/>
</dbReference>
<reference evidence="4" key="1">
    <citation type="submission" date="2018-05" db="EMBL/GenBank/DDBJ databases">
        <authorList>
            <person name="Lanie J.A."/>
            <person name="Ng W.-L."/>
            <person name="Kazmierczak K.M."/>
            <person name="Andrzejewski T.M."/>
            <person name="Davidsen T.M."/>
            <person name="Wayne K.J."/>
            <person name="Tettelin H."/>
            <person name="Glass J.I."/>
            <person name="Rusch D."/>
            <person name="Podicherti R."/>
            <person name="Tsui H.-C.T."/>
            <person name="Winkler M.E."/>
        </authorList>
    </citation>
    <scope>NUCLEOTIDE SEQUENCE</scope>
</reference>
<feature type="non-terminal residue" evidence="4">
    <location>
        <position position="1"/>
    </location>
</feature>
<protein>
    <recommendedName>
        <fullName evidence="5">TonB-dependent receptor-like beta-barrel domain-containing protein</fullName>
    </recommendedName>
</protein>
<sequence length="115" mass="13313">KDLKRTPDFSYRYGILYDRALPNGAEFNLTAVLNRADDYYSNQNNTPNGFRPAVSKIDLNMTYRPNNGNWRVIAGCSNCSDERNANSTLDFGTLGFVTQFQDMPRLWRVSYRHDF</sequence>
<keyword evidence="2" id="KW-0472">Membrane</keyword>
<evidence type="ECO:0000256" key="3">
    <source>
        <dbReference type="ARBA" id="ARBA00023237"/>
    </source>
</evidence>
<accession>A0A381PRP5</accession>
<gene>
    <name evidence="4" type="ORF">METZ01_LOCUS22550</name>
</gene>
<organism evidence="4">
    <name type="scientific">marine metagenome</name>
    <dbReference type="NCBI Taxonomy" id="408172"/>
    <lineage>
        <taxon>unclassified sequences</taxon>
        <taxon>metagenomes</taxon>
        <taxon>ecological metagenomes</taxon>
    </lineage>
</organism>
<evidence type="ECO:0000256" key="2">
    <source>
        <dbReference type="ARBA" id="ARBA00023136"/>
    </source>
</evidence>
<dbReference type="AlphaFoldDB" id="A0A381PRP5"/>